<evidence type="ECO:0000313" key="2">
    <source>
        <dbReference type="EMBL" id="GMT04169.1"/>
    </source>
</evidence>
<gene>
    <name evidence="2" type="ORF">PENTCL1PPCAC_26343</name>
</gene>
<accession>A0AAV5UCT4</accession>
<dbReference type="EMBL" id="BTSX01000006">
    <property type="protein sequence ID" value="GMT04169.1"/>
    <property type="molecule type" value="Genomic_DNA"/>
</dbReference>
<keyword evidence="3" id="KW-1185">Reference proteome</keyword>
<dbReference type="AlphaFoldDB" id="A0AAV5UCT4"/>
<comment type="caution">
    <text evidence="2">The sequence shown here is derived from an EMBL/GenBank/DDBJ whole genome shotgun (WGS) entry which is preliminary data.</text>
</comment>
<evidence type="ECO:0008006" key="4">
    <source>
        <dbReference type="Google" id="ProtNLM"/>
    </source>
</evidence>
<feature type="non-terminal residue" evidence="2">
    <location>
        <position position="1"/>
    </location>
</feature>
<evidence type="ECO:0000313" key="3">
    <source>
        <dbReference type="Proteomes" id="UP001432027"/>
    </source>
</evidence>
<feature type="transmembrane region" description="Helical" evidence="1">
    <location>
        <begin position="48"/>
        <end position="69"/>
    </location>
</feature>
<proteinExistence type="predicted"/>
<dbReference type="Proteomes" id="UP001432027">
    <property type="component" value="Unassembled WGS sequence"/>
</dbReference>
<keyword evidence="1" id="KW-1133">Transmembrane helix</keyword>
<protein>
    <recommendedName>
        <fullName evidence="4">G protein-coupled receptor</fullName>
    </recommendedName>
</protein>
<keyword evidence="1" id="KW-0812">Transmembrane</keyword>
<sequence>VIHTIIYQFWDPISISSLIRCIILISIQWSSMKDGMIKHYRCYTYAQTLIIMSEISLILICAHSIQSIVNAFQNRQVVNRSFIFLLTISSLEMVFNILLFKILENVKIRWMYKHNSQSINEDPVKHGKWIGRSGIKVKFSTANQREVEDAKIGKYTKQSKIILEVKLSQVNRSVGRLTVRYPSHVLHAAKAKYHRHFVKSVYTSQSKKIDRKERDYSKSKLGAYSSVNEDSMA</sequence>
<keyword evidence="1" id="KW-0472">Membrane</keyword>
<reference evidence="2" key="1">
    <citation type="submission" date="2023-10" db="EMBL/GenBank/DDBJ databases">
        <title>Genome assembly of Pristionchus species.</title>
        <authorList>
            <person name="Yoshida K."/>
            <person name="Sommer R.J."/>
        </authorList>
    </citation>
    <scope>NUCLEOTIDE SEQUENCE</scope>
    <source>
        <strain evidence="2">RS0144</strain>
    </source>
</reference>
<feature type="transmembrane region" description="Helical" evidence="1">
    <location>
        <begin position="81"/>
        <end position="103"/>
    </location>
</feature>
<evidence type="ECO:0000256" key="1">
    <source>
        <dbReference type="SAM" id="Phobius"/>
    </source>
</evidence>
<name>A0AAV5UCT4_9BILA</name>
<organism evidence="2 3">
    <name type="scientific">Pristionchus entomophagus</name>
    <dbReference type="NCBI Taxonomy" id="358040"/>
    <lineage>
        <taxon>Eukaryota</taxon>
        <taxon>Metazoa</taxon>
        <taxon>Ecdysozoa</taxon>
        <taxon>Nematoda</taxon>
        <taxon>Chromadorea</taxon>
        <taxon>Rhabditida</taxon>
        <taxon>Rhabditina</taxon>
        <taxon>Diplogasteromorpha</taxon>
        <taxon>Diplogasteroidea</taxon>
        <taxon>Neodiplogasteridae</taxon>
        <taxon>Pristionchus</taxon>
    </lineage>
</organism>
<feature type="transmembrane region" description="Helical" evidence="1">
    <location>
        <begin position="6"/>
        <end position="27"/>
    </location>
</feature>